<evidence type="ECO:0000256" key="8">
    <source>
        <dbReference type="ARBA" id="ARBA00023012"/>
    </source>
</evidence>
<dbReference type="CDD" id="cd17574">
    <property type="entry name" value="REC_OmpR"/>
    <property type="match status" value="1"/>
</dbReference>
<keyword evidence="14" id="KW-0472">Membrane</keyword>
<evidence type="ECO:0000256" key="7">
    <source>
        <dbReference type="ARBA" id="ARBA00022840"/>
    </source>
</evidence>
<feature type="coiled-coil region" evidence="13">
    <location>
        <begin position="761"/>
        <end position="795"/>
    </location>
</feature>
<dbReference type="PROSITE" id="PS50110">
    <property type="entry name" value="RESPONSE_REGULATORY"/>
    <property type="match status" value="1"/>
</dbReference>
<dbReference type="GO" id="GO:0005524">
    <property type="term" value="F:ATP binding"/>
    <property type="evidence" value="ECO:0007669"/>
    <property type="project" value="UniProtKB-KW"/>
</dbReference>
<dbReference type="InterPro" id="IPR011123">
    <property type="entry name" value="Y_Y_Y"/>
</dbReference>
<evidence type="ECO:0000256" key="10">
    <source>
        <dbReference type="ARBA" id="ARBA00023125"/>
    </source>
</evidence>
<keyword evidence="13" id="KW-0175">Coiled coil</keyword>
<dbReference type="SMART" id="SM00342">
    <property type="entry name" value="HTH_ARAC"/>
    <property type="match status" value="1"/>
</dbReference>
<protein>
    <recommendedName>
        <fullName evidence="2">histidine kinase</fullName>
        <ecNumber evidence="2">2.7.13.3</ecNumber>
    </recommendedName>
</protein>
<keyword evidence="10" id="KW-0238">DNA-binding</keyword>
<dbReference type="InterPro" id="IPR018060">
    <property type="entry name" value="HTH_AraC"/>
</dbReference>
<evidence type="ECO:0000256" key="1">
    <source>
        <dbReference type="ARBA" id="ARBA00000085"/>
    </source>
</evidence>
<dbReference type="GO" id="GO:0000155">
    <property type="term" value="F:phosphorelay sensor kinase activity"/>
    <property type="evidence" value="ECO:0007669"/>
    <property type="project" value="InterPro"/>
</dbReference>
<evidence type="ECO:0000259" key="16">
    <source>
        <dbReference type="PROSITE" id="PS50109"/>
    </source>
</evidence>
<dbReference type="Gene3D" id="1.10.287.130">
    <property type="match status" value="1"/>
</dbReference>
<dbReference type="InterPro" id="IPR003661">
    <property type="entry name" value="HisK_dim/P_dom"/>
</dbReference>
<feature type="domain" description="Histidine kinase" evidence="16">
    <location>
        <begin position="819"/>
        <end position="1036"/>
    </location>
</feature>
<keyword evidence="11" id="KW-0804">Transcription</keyword>
<dbReference type="SUPFAM" id="SSF55874">
    <property type="entry name" value="ATPase domain of HSP90 chaperone/DNA topoisomerase II/histidine kinase"/>
    <property type="match status" value="1"/>
</dbReference>
<dbReference type="Gene3D" id="2.130.10.10">
    <property type="entry name" value="YVTN repeat-like/Quinoprotein amine dehydrogenase"/>
    <property type="match status" value="3"/>
</dbReference>
<dbReference type="InterPro" id="IPR011006">
    <property type="entry name" value="CheY-like_superfamily"/>
</dbReference>
<dbReference type="InterPro" id="IPR018062">
    <property type="entry name" value="HTH_AraC-typ_CS"/>
</dbReference>
<dbReference type="RefSeq" id="WP_101309369.1">
    <property type="nucleotide sequence ID" value="NZ_MVDE01000010.1"/>
</dbReference>
<evidence type="ECO:0000259" key="17">
    <source>
        <dbReference type="PROSITE" id="PS50110"/>
    </source>
</evidence>
<keyword evidence="3 12" id="KW-0597">Phosphoprotein</keyword>
<dbReference type="PRINTS" id="PR00344">
    <property type="entry name" value="BCTRLSENSOR"/>
</dbReference>
<evidence type="ECO:0000256" key="9">
    <source>
        <dbReference type="ARBA" id="ARBA00023015"/>
    </source>
</evidence>
<organism evidence="18 19">
    <name type="scientific">Labilibaculum manganireducens</name>
    <dbReference type="NCBI Taxonomy" id="1940525"/>
    <lineage>
        <taxon>Bacteria</taxon>
        <taxon>Pseudomonadati</taxon>
        <taxon>Bacteroidota</taxon>
        <taxon>Bacteroidia</taxon>
        <taxon>Marinilabiliales</taxon>
        <taxon>Marinifilaceae</taxon>
        <taxon>Labilibaculum</taxon>
    </lineage>
</organism>
<dbReference type="InterPro" id="IPR015943">
    <property type="entry name" value="WD40/YVTN_repeat-like_dom_sf"/>
</dbReference>
<evidence type="ECO:0000313" key="18">
    <source>
        <dbReference type="EMBL" id="PKQ67091.1"/>
    </source>
</evidence>
<dbReference type="Pfam" id="PF07494">
    <property type="entry name" value="Reg_prop"/>
    <property type="match status" value="3"/>
</dbReference>
<dbReference type="PROSITE" id="PS00041">
    <property type="entry name" value="HTH_ARAC_FAMILY_1"/>
    <property type="match status" value="1"/>
</dbReference>
<keyword evidence="4" id="KW-0808">Transferase</keyword>
<dbReference type="InterPro" id="IPR004358">
    <property type="entry name" value="Sig_transdc_His_kin-like_C"/>
</dbReference>
<name>A0A2N3I9T5_9BACT</name>
<comment type="caution">
    <text evidence="18">The sequence shown here is derived from an EMBL/GenBank/DDBJ whole genome shotgun (WGS) entry which is preliminary data.</text>
</comment>
<evidence type="ECO:0000256" key="11">
    <source>
        <dbReference type="ARBA" id="ARBA00023163"/>
    </source>
</evidence>
<evidence type="ECO:0000256" key="14">
    <source>
        <dbReference type="SAM" id="Phobius"/>
    </source>
</evidence>
<keyword evidence="5" id="KW-0547">Nucleotide-binding</keyword>
<evidence type="ECO:0000256" key="12">
    <source>
        <dbReference type="PROSITE-ProRule" id="PRU00169"/>
    </source>
</evidence>
<keyword evidence="14" id="KW-0812">Transmembrane</keyword>
<keyword evidence="14" id="KW-1133">Transmembrane helix</keyword>
<evidence type="ECO:0000256" key="13">
    <source>
        <dbReference type="SAM" id="Coils"/>
    </source>
</evidence>
<evidence type="ECO:0000256" key="4">
    <source>
        <dbReference type="ARBA" id="ARBA00022679"/>
    </source>
</evidence>
<dbReference type="InterPro" id="IPR003594">
    <property type="entry name" value="HATPase_dom"/>
</dbReference>
<dbReference type="PANTHER" id="PTHR43547:SF2">
    <property type="entry name" value="HYBRID SIGNAL TRANSDUCTION HISTIDINE KINASE C"/>
    <property type="match status" value="1"/>
</dbReference>
<evidence type="ECO:0000256" key="2">
    <source>
        <dbReference type="ARBA" id="ARBA00012438"/>
    </source>
</evidence>
<dbReference type="Proteomes" id="UP000233618">
    <property type="component" value="Unassembled WGS sequence"/>
</dbReference>
<dbReference type="Gene3D" id="3.40.50.2300">
    <property type="match status" value="1"/>
</dbReference>
<feature type="transmembrane region" description="Helical" evidence="14">
    <location>
        <begin position="717"/>
        <end position="739"/>
    </location>
</feature>
<dbReference type="Pfam" id="PF00512">
    <property type="entry name" value="HisKA"/>
    <property type="match status" value="1"/>
</dbReference>
<dbReference type="SUPFAM" id="SSF47384">
    <property type="entry name" value="Homodimeric domain of signal transducing histidine kinase"/>
    <property type="match status" value="1"/>
</dbReference>
<dbReference type="GO" id="GO:0043565">
    <property type="term" value="F:sequence-specific DNA binding"/>
    <property type="evidence" value="ECO:0007669"/>
    <property type="project" value="InterPro"/>
</dbReference>
<dbReference type="InterPro" id="IPR005467">
    <property type="entry name" value="His_kinase_dom"/>
</dbReference>
<sequence>MDLLSFFDQLKEDAIMVRKLVVSLLLLIFVLPLTAQNSYRFQQVTVEDGLANNTIQNITEDKFGRIWFATYDGLSLFDGFEYKIVRPFESGSENETSVGCANIITVDSIGNIWVLLENSTLVRLINDNGESIFYKDLAVDKSSKNTIGLDSNGNIYYQSGNTYYSFDSIRSDFKRVQKIDIPQFFPVEEITKQLKFLFPRVEIYSIYRSPKGNDIWILTLNKGIFYCKDGDVSHLINYGMSVPDPHKISSNEVYCIFEDRSGNIWIGTKNSGINVAFSKVDEFKTFNVIGSDNPDLQTTIRAIYQEKNSKLWIGTYNNGIVIKQGEKIERIHLATQGKLDKWDWVRSIYQSKDQYIWVGTYVGICRIHPETKEIKYWPVGRNKNLPSLGRIYSIAEDQKGNLYLGEWGGLDYYDREKNQFICFDTLDELKNIHIRKLHLCTSGDLWIGTEAQGIFVLDTKTHRIKKHITKGDAENNSILSNSIFDIYEDSAGTIWVASFGGLNAIDGKWNVKEFAYLNKDLPSSLIYHVFEDAKHNLWCGSPKGIIHVNLQSEQVRVYDQKDIGNISEFAEGAAFKNQDGILFFGGYNNIVSFHPDSIHSSAEIPIPMLKSVCVNGESCAEFAYGKVCDSCFVFPFWKDKISFSLKGIQLSSPNKIKLAWILKSFDQNYQTFQGPVHEISYSDLPHGEYQLWIKTANADGIWSDEKKMFSFKIEKPFWLEFYFIVSLIFFLAICILTVVRIRFLQVRRKNKKLEDIVIKRTLKIENQKEKLQQVNQSLEEKNAKVSEQRDQILAQRDHLFEMHNRLEELNRLKQNFFTNISHDIRTPLTLIISPLSELLQNKNLSLEMRTKLQCMQTNSNYILQLIEQVLDKRKLEVGGLYLIFKQGDIVSIIQTVINSFMNQMESNLLKLTFLTSHESFYCRYDYEKLQQIVFNLLTNAIKFTPAGGQITCELILKTKGFEFSVTDTGIGIPSDRIKYIFDRYYQVGKSSQPENEGVGIGLSLVNDFVHLLKGRIQVESEEGSGSKFILFLPFHSAKGPEDINYALNQEVSPVEKEFLANIDMDESRKELILLVEDNFDLREYLTEVLSEKYRVVTVANGSEALKYLKKDASVNLILSDWVMPEMDGIQLCQNLKKKGRYRGIPFVLLTALSEIENQKEAYYSGIDDFIPKPFQIELLFLKISNLLQRNKQIKVAANTDAVMKPENKMVETYDEKLFAKLKEMMEKEISNAKFGQTELAKEMGMSQMQLYRKLKEFTSMSPNEFIRSFRIKRSLQLLEREGITINEVSDMVGFNDPKYFSRCFAKQQGMTPSKYRNIHLSNKK</sequence>
<comment type="catalytic activity">
    <reaction evidence="1">
        <text>ATP + protein L-histidine = ADP + protein N-phospho-L-histidine.</text>
        <dbReference type="EC" id="2.7.13.3"/>
    </reaction>
</comment>
<dbReference type="SUPFAM" id="SSF46689">
    <property type="entry name" value="Homeodomain-like"/>
    <property type="match status" value="1"/>
</dbReference>
<keyword evidence="19" id="KW-1185">Reference proteome</keyword>
<dbReference type="InterPro" id="IPR036097">
    <property type="entry name" value="HisK_dim/P_sf"/>
</dbReference>
<dbReference type="SMART" id="SM00387">
    <property type="entry name" value="HATPase_c"/>
    <property type="match status" value="1"/>
</dbReference>
<dbReference type="Pfam" id="PF12833">
    <property type="entry name" value="HTH_18"/>
    <property type="match status" value="1"/>
</dbReference>
<dbReference type="Gene3D" id="3.30.565.10">
    <property type="entry name" value="Histidine kinase-like ATPase, C-terminal domain"/>
    <property type="match status" value="1"/>
</dbReference>
<keyword evidence="7" id="KW-0067">ATP-binding</keyword>
<reference evidence="18 19" key="1">
    <citation type="journal article" date="2017" name="Front. Microbiol.">
        <title>Labilibaculum manganireducens gen. nov., sp. nov. and Labilibaculum filiforme sp. nov., Novel Bacteroidetes Isolated from Subsurface Sediments of the Baltic Sea.</title>
        <authorList>
            <person name="Vandieken V."/>
            <person name="Marshall I.P."/>
            <person name="Niemann H."/>
            <person name="Engelen B."/>
            <person name="Cypionka H."/>
        </authorList>
    </citation>
    <scope>NUCLEOTIDE SEQUENCE [LARGE SCALE GENOMIC DNA]</scope>
    <source>
        <strain evidence="18 19">59.10-2M</strain>
    </source>
</reference>
<evidence type="ECO:0000259" key="15">
    <source>
        <dbReference type="PROSITE" id="PS01124"/>
    </source>
</evidence>
<dbReference type="EC" id="2.7.13.3" evidence="2"/>
<dbReference type="Pfam" id="PF07495">
    <property type="entry name" value="Y_Y_Y"/>
    <property type="match status" value="1"/>
</dbReference>
<dbReference type="CDD" id="cd00082">
    <property type="entry name" value="HisKA"/>
    <property type="match status" value="1"/>
</dbReference>
<dbReference type="Pfam" id="PF02518">
    <property type="entry name" value="HATPase_c"/>
    <property type="match status" value="1"/>
</dbReference>
<feature type="domain" description="HTH araC/xylS-type" evidence="15">
    <location>
        <begin position="1219"/>
        <end position="1318"/>
    </location>
</feature>
<proteinExistence type="predicted"/>
<accession>A0A2N3I9T5</accession>
<dbReference type="InterPro" id="IPR009057">
    <property type="entry name" value="Homeodomain-like_sf"/>
</dbReference>
<evidence type="ECO:0000256" key="6">
    <source>
        <dbReference type="ARBA" id="ARBA00022777"/>
    </source>
</evidence>
<dbReference type="FunFam" id="3.30.565.10:FF:000037">
    <property type="entry name" value="Hybrid sensor histidine kinase/response regulator"/>
    <property type="match status" value="1"/>
</dbReference>
<dbReference type="Gene3D" id="2.60.40.10">
    <property type="entry name" value="Immunoglobulins"/>
    <property type="match status" value="1"/>
</dbReference>
<dbReference type="PROSITE" id="PS01124">
    <property type="entry name" value="HTH_ARAC_FAMILY_2"/>
    <property type="match status" value="1"/>
</dbReference>
<evidence type="ECO:0000256" key="3">
    <source>
        <dbReference type="ARBA" id="ARBA00022553"/>
    </source>
</evidence>
<dbReference type="InterPro" id="IPR013783">
    <property type="entry name" value="Ig-like_fold"/>
</dbReference>
<evidence type="ECO:0000313" key="19">
    <source>
        <dbReference type="Proteomes" id="UP000233618"/>
    </source>
</evidence>
<dbReference type="Gene3D" id="1.10.10.60">
    <property type="entry name" value="Homeodomain-like"/>
    <property type="match status" value="1"/>
</dbReference>
<dbReference type="EMBL" id="MVDE01000010">
    <property type="protein sequence ID" value="PKQ67091.1"/>
    <property type="molecule type" value="Genomic_DNA"/>
</dbReference>
<feature type="domain" description="Response regulatory" evidence="17">
    <location>
        <begin position="1071"/>
        <end position="1187"/>
    </location>
</feature>
<dbReference type="SMART" id="SM00448">
    <property type="entry name" value="REC"/>
    <property type="match status" value="1"/>
</dbReference>
<dbReference type="SMART" id="SM00388">
    <property type="entry name" value="HisKA"/>
    <property type="match status" value="1"/>
</dbReference>
<dbReference type="PANTHER" id="PTHR43547">
    <property type="entry name" value="TWO-COMPONENT HISTIDINE KINASE"/>
    <property type="match status" value="1"/>
</dbReference>
<dbReference type="SUPFAM" id="SSF63829">
    <property type="entry name" value="Calcium-dependent phosphotriesterase"/>
    <property type="match status" value="2"/>
</dbReference>
<dbReference type="PROSITE" id="PS50109">
    <property type="entry name" value="HIS_KIN"/>
    <property type="match status" value="1"/>
</dbReference>
<dbReference type="InterPro" id="IPR001789">
    <property type="entry name" value="Sig_transdc_resp-reg_receiver"/>
</dbReference>
<dbReference type="GO" id="GO:0003700">
    <property type="term" value="F:DNA-binding transcription factor activity"/>
    <property type="evidence" value="ECO:0007669"/>
    <property type="project" value="InterPro"/>
</dbReference>
<dbReference type="SUPFAM" id="SSF52172">
    <property type="entry name" value="CheY-like"/>
    <property type="match status" value="1"/>
</dbReference>
<dbReference type="InterPro" id="IPR011110">
    <property type="entry name" value="Reg_prop"/>
</dbReference>
<evidence type="ECO:0000256" key="5">
    <source>
        <dbReference type="ARBA" id="ARBA00022741"/>
    </source>
</evidence>
<dbReference type="Pfam" id="PF00072">
    <property type="entry name" value="Response_reg"/>
    <property type="match status" value="1"/>
</dbReference>
<gene>
    <name evidence="18" type="ORF">BZG01_08290</name>
</gene>
<feature type="modified residue" description="4-aspartylphosphate" evidence="12">
    <location>
        <position position="1120"/>
    </location>
</feature>
<keyword evidence="8" id="KW-0902">Two-component regulatory system</keyword>
<keyword evidence="6" id="KW-0418">Kinase</keyword>
<dbReference type="CDD" id="cd00075">
    <property type="entry name" value="HATPase"/>
    <property type="match status" value="1"/>
</dbReference>
<dbReference type="InterPro" id="IPR036890">
    <property type="entry name" value="HATPase_C_sf"/>
</dbReference>
<keyword evidence="9" id="KW-0805">Transcription regulation</keyword>